<keyword evidence="3" id="KW-1185">Reference proteome</keyword>
<evidence type="ECO:0000313" key="3">
    <source>
        <dbReference type="Proteomes" id="UP000593561"/>
    </source>
</evidence>
<feature type="transmembrane region" description="Helical" evidence="1">
    <location>
        <begin position="16"/>
        <end position="38"/>
    </location>
</feature>
<reference evidence="2 3" key="1">
    <citation type="journal article" date="2019" name="Genome Biol. Evol.">
        <title>Insights into the evolution of the New World diploid cottons (Gossypium, subgenus Houzingenia) based on genome sequencing.</title>
        <authorList>
            <person name="Grover C.E."/>
            <person name="Arick M.A. 2nd"/>
            <person name="Thrash A."/>
            <person name="Conover J.L."/>
            <person name="Sanders W.S."/>
            <person name="Peterson D.G."/>
            <person name="Frelichowski J.E."/>
            <person name="Scheffler J.A."/>
            <person name="Scheffler B.E."/>
            <person name="Wendel J.F."/>
        </authorList>
    </citation>
    <scope>NUCLEOTIDE SEQUENCE [LARGE SCALE GENOMIC DNA]</scope>
    <source>
        <strain evidence="2">27</strain>
        <tissue evidence="2">Leaf</tissue>
    </source>
</reference>
<evidence type="ECO:0000313" key="2">
    <source>
        <dbReference type="EMBL" id="MBA0610496.1"/>
    </source>
</evidence>
<keyword evidence="1" id="KW-1133">Transmembrane helix</keyword>
<comment type="caution">
    <text evidence="2">The sequence shown here is derived from an EMBL/GenBank/DDBJ whole genome shotgun (WGS) entry which is preliminary data.</text>
</comment>
<keyword evidence="1" id="KW-0472">Membrane</keyword>
<dbReference type="Proteomes" id="UP000593561">
    <property type="component" value="Unassembled WGS sequence"/>
</dbReference>
<dbReference type="EMBL" id="JABFAC010000004">
    <property type="protein sequence ID" value="MBA0610496.1"/>
    <property type="molecule type" value="Genomic_DNA"/>
</dbReference>
<name>A0A7J8RAW1_GOSDV</name>
<sequence>MVGVERRRLYAGNLGFLMLKGMNLGMGVSLGIVGMESLDMGMRLMKKKTTIGCCFGGITLEQMRIQKWRLLGRTHSLIRKLTIDAVAKNMIIEWLIP</sequence>
<keyword evidence="1" id="KW-0812">Transmembrane</keyword>
<evidence type="ECO:0000256" key="1">
    <source>
        <dbReference type="SAM" id="Phobius"/>
    </source>
</evidence>
<dbReference type="AlphaFoldDB" id="A0A7J8RAW1"/>
<protein>
    <submittedName>
        <fullName evidence="2">Uncharacterized protein</fullName>
    </submittedName>
</protein>
<accession>A0A7J8RAW1</accession>
<gene>
    <name evidence="2" type="ORF">Godav_011338</name>
</gene>
<organism evidence="2 3">
    <name type="scientific">Gossypium davidsonii</name>
    <name type="common">Davidson's cotton</name>
    <name type="synonym">Gossypium klotzschianum subsp. davidsonii</name>
    <dbReference type="NCBI Taxonomy" id="34287"/>
    <lineage>
        <taxon>Eukaryota</taxon>
        <taxon>Viridiplantae</taxon>
        <taxon>Streptophyta</taxon>
        <taxon>Embryophyta</taxon>
        <taxon>Tracheophyta</taxon>
        <taxon>Spermatophyta</taxon>
        <taxon>Magnoliopsida</taxon>
        <taxon>eudicotyledons</taxon>
        <taxon>Gunneridae</taxon>
        <taxon>Pentapetalae</taxon>
        <taxon>rosids</taxon>
        <taxon>malvids</taxon>
        <taxon>Malvales</taxon>
        <taxon>Malvaceae</taxon>
        <taxon>Malvoideae</taxon>
        <taxon>Gossypium</taxon>
    </lineage>
</organism>
<proteinExistence type="predicted"/>